<dbReference type="AlphaFoldDB" id="A0A382ZE09"/>
<proteinExistence type="predicted"/>
<dbReference type="EMBL" id="UINC01182948">
    <property type="protein sequence ID" value="SVD93439.1"/>
    <property type="molecule type" value="Genomic_DNA"/>
</dbReference>
<evidence type="ECO:0000313" key="2">
    <source>
        <dbReference type="EMBL" id="SVD93439.1"/>
    </source>
</evidence>
<organism evidence="2">
    <name type="scientific">marine metagenome</name>
    <dbReference type="NCBI Taxonomy" id="408172"/>
    <lineage>
        <taxon>unclassified sequences</taxon>
        <taxon>metagenomes</taxon>
        <taxon>ecological metagenomes</taxon>
    </lineage>
</organism>
<gene>
    <name evidence="2" type="ORF">METZ01_LOCUS446293</name>
</gene>
<reference evidence="2" key="1">
    <citation type="submission" date="2018-05" db="EMBL/GenBank/DDBJ databases">
        <authorList>
            <person name="Lanie J.A."/>
            <person name="Ng W.-L."/>
            <person name="Kazmierczak K.M."/>
            <person name="Andrzejewski T.M."/>
            <person name="Davidsen T.M."/>
            <person name="Wayne K.J."/>
            <person name="Tettelin H."/>
            <person name="Glass J.I."/>
            <person name="Rusch D."/>
            <person name="Podicherti R."/>
            <person name="Tsui H.-C.T."/>
            <person name="Winkler M.E."/>
        </authorList>
    </citation>
    <scope>NUCLEOTIDE SEQUENCE</scope>
</reference>
<name>A0A382ZE09_9ZZZZ</name>
<accession>A0A382ZE09</accession>
<feature type="non-terminal residue" evidence="2">
    <location>
        <position position="1"/>
    </location>
</feature>
<protein>
    <submittedName>
        <fullName evidence="2">Uncharacterized protein</fullName>
    </submittedName>
</protein>
<feature type="compositionally biased region" description="Basic and acidic residues" evidence="1">
    <location>
        <begin position="1"/>
        <end position="17"/>
    </location>
</feature>
<feature type="compositionally biased region" description="Basic and acidic residues" evidence="1">
    <location>
        <begin position="30"/>
        <end position="44"/>
    </location>
</feature>
<feature type="region of interest" description="Disordered" evidence="1">
    <location>
        <begin position="1"/>
        <end position="64"/>
    </location>
</feature>
<evidence type="ECO:0000256" key="1">
    <source>
        <dbReference type="SAM" id="MobiDB-lite"/>
    </source>
</evidence>
<feature type="non-terminal residue" evidence="2">
    <location>
        <position position="144"/>
    </location>
</feature>
<sequence>VSKGKKYVDSKRKDRNSGIKKRGSAARGTDAAHKGSHRVVDNILKRTRGRGGHGTGKNTSSEAISRALNDDVNLRIKTQHGNRILDEMRDKRINEAYNKGTSLTEHTTAMRAVQAHKGTQAAADKSGNRAVAQVAHELGKMTYK</sequence>